<organism evidence="1 2">
    <name type="scientific">Lacrimispora xylanolytica</name>
    <dbReference type="NCBI Taxonomy" id="29375"/>
    <lineage>
        <taxon>Bacteria</taxon>
        <taxon>Bacillati</taxon>
        <taxon>Bacillota</taxon>
        <taxon>Clostridia</taxon>
        <taxon>Lachnospirales</taxon>
        <taxon>Lachnospiraceae</taxon>
        <taxon>Lacrimispora</taxon>
    </lineage>
</organism>
<protein>
    <submittedName>
        <fullName evidence="1">Tocopherol cyclase family protein</fullName>
    </submittedName>
</protein>
<keyword evidence="2" id="KW-1185">Reference proteome</keyword>
<evidence type="ECO:0000313" key="2">
    <source>
        <dbReference type="Proteomes" id="UP001163115"/>
    </source>
</evidence>
<dbReference type="PANTHER" id="PTHR35309:SF4">
    <property type="entry name" value="TOCOPHEROL CYCLASE"/>
    <property type="match status" value="1"/>
</dbReference>
<dbReference type="EMBL" id="CP113524">
    <property type="protein sequence ID" value="WAJ22869.1"/>
    <property type="molecule type" value="Genomic_DNA"/>
</dbReference>
<evidence type="ECO:0000313" key="1">
    <source>
        <dbReference type="EMBL" id="WAJ22869.1"/>
    </source>
</evidence>
<dbReference type="PANTHER" id="PTHR35309">
    <property type="match status" value="1"/>
</dbReference>
<reference evidence="1" key="1">
    <citation type="submission" date="2022-11" db="EMBL/GenBank/DDBJ databases">
        <title>Lacrimispora xylanolytica sy1, complete genome.</title>
        <authorList>
            <person name="Choi S."/>
        </authorList>
    </citation>
    <scope>NUCLEOTIDE SEQUENCE</scope>
    <source>
        <strain evidence="1">Sy1</strain>
    </source>
</reference>
<dbReference type="RefSeq" id="WP_268114517.1">
    <property type="nucleotide sequence ID" value="NZ_CP113524.1"/>
</dbReference>
<proteinExistence type="predicted"/>
<gene>
    <name evidence="1" type="ORF">OW255_15010</name>
</gene>
<dbReference type="InterPro" id="IPR025893">
    <property type="entry name" value="Tocopherol_cyclase"/>
</dbReference>
<dbReference type="Pfam" id="PF14249">
    <property type="entry name" value="Tocopherol_cycl"/>
    <property type="match status" value="1"/>
</dbReference>
<dbReference type="Proteomes" id="UP001163115">
    <property type="component" value="Chromosome"/>
</dbReference>
<accession>A0ABY7A870</accession>
<name>A0ABY7A870_9FIRM</name>
<sequence>MPQHKKCTMHKRPESMGEIRRFNQKLQRRTVLLRDSLRDSCVTTFYTNANFAFFEGWYFKHQNKDSILALIPGISVEKNGTMHPFLQIIWNETSYFLHFSEEDYLVDRRQNRIMLGPNVFSHRGIRLNIRSKDIDLQGIIHYGPISPLRYSIMGPFELMPFMECRHQVISMSHTLHGRVMINGTVLDFEGEKGYMEGDKGRAFPKDYLWIQCNQFKEPASIMVSVASIPFMGASFEGCICVIHYKGREYRFATYLGVKVICKRRTSVVLKQGKYTLKVYLSSQGKREIPTFAHKLMAPGKGGMTRFIKEGHLLRGRFLLYKGEDQIFDLSSDYVSFEYESGVI</sequence>